<keyword evidence="3" id="KW-1133">Transmembrane helix</keyword>
<keyword evidence="5" id="KW-1185">Reference proteome</keyword>
<evidence type="ECO:0000256" key="2">
    <source>
        <dbReference type="ARBA" id="ARBA00023136"/>
    </source>
</evidence>
<dbReference type="PANTHER" id="PTHR31234">
    <property type="entry name" value="LATE EMBRYOGENESIS ABUNDANT (LEA) HYDROXYPROLINE-RICH GLYCOPROTEIN FAMILY"/>
    <property type="match status" value="1"/>
</dbReference>
<dbReference type="PANTHER" id="PTHR31234:SF32">
    <property type="entry name" value="LATE EMBRYOGENESIS ABUNDANT (LEA) HYDROXYPROLINE-RICH GLYCOPROTEIN FAMILY"/>
    <property type="match status" value="1"/>
</dbReference>
<evidence type="ECO:0000256" key="3">
    <source>
        <dbReference type="SAM" id="Phobius"/>
    </source>
</evidence>
<evidence type="ECO:0008006" key="6">
    <source>
        <dbReference type="Google" id="ProtNLM"/>
    </source>
</evidence>
<reference evidence="4" key="1">
    <citation type="submission" date="2023-04" db="EMBL/GenBank/DDBJ databases">
        <authorList>
            <person name="Vijverberg K."/>
            <person name="Xiong W."/>
            <person name="Schranz E."/>
        </authorList>
    </citation>
    <scope>NUCLEOTIDE SEQUENCE</scope>
</reference>
<dbReference type="AlphaFoldDB" id="A0AA35ZTG2"/>
<keyword evidence="2 3" id="KW-0472">Membrane</keyword>
<organism evidence="4 5">
    <name type="scientific">Lactuca saligna</name>
    <name type="common">Willowleaf lettuce</name>
    <dbReference type="NCBI Taxonomy" id="75948"/>
    <lineage>
        <taxon>Eukaryota</taxon>
        <taxon>Viridiplantae</taxon>
        <taxon>Streptophyta</taxon>
        <taxon>Embryophyta</taxon>
        <taxon>Tracheophyta</taxon>
        <taxon>Spermatophyta</taxon>
        <taxon>Magnoliopsida</taxon>
        <taxon>eudicotyledons</taxon>
        <taxon>Gunneridae</taxon>
        <taxon>Pentapetalae</taxon>
        <taxon>asterids</taxon>
        <taxon>campanulids</taxon>
        <taxon>Asterales</taxon>
        <taxon>Asteraceae</taxon>
        <taxon>Cichorioideae</taxon>
        <taxon>Cichorieae</taxon>
        <taxon>Lactucinae</taxon>
        <taxon>Lactuca</taxon>
    </lineage>
</organism>
<dbReference type="GO" id="GO:0005886">
    <property type="term" value="C:plasma membrane"/>
    <property type="evidence" value="ECO:0007669"/>
    <property type="project" value="TreeGrafter"/>
</dbReference>
<dbReference type="EMBL" id="OX465084">
    <property type="protein sequence ID" value="CAI9298580.1"/>
    <property type="molecule type" value="Genomic_DNA"/>
</dbReference>
<sequence length="215" mass="24976">MHSPNEDLEGGRRRRNSPSCWTLFYAWVSFLIWTIVIFSLIFGIAFFAFVRSNLPDVKVHRLDVYKLDVIQPKNRNKDTQLAIDVELFVNVTNNNKKVTLVYDGMHVETKIEGFSLPKVHLKGFRQNPQTSHDLKIHPRELRSEVNDDDDATELKFSAKQHEMVLNLKMRGKIEFWFNGRMVSKLGLKVSCNSIEQSLIDQALAHNCHVKLNYFS</sequence>
<dbReference type="InterPro" id="IPR044839">
    <property type="entry name" value="NDR1-like"/>
</dbReference>
<proteinExistence type="predicted"/>
<protein>
    <recommendedName>
        <fullName evidence="6">Late embryogenesis abundant protein LEA-2 subgroup domain-containing protein</fullName>
    </recommendedName>
</protein>
<keyword evidence="3" id="KW-0812">Transmembrane</keyword>
<feature type="transmembrane region" description="Helical" evidence="3">
    <location>
        <begin position="24"/>
        <end position="50"/>
    </location>
</feature>
<dbReference type="GO" id="GO:0098542">
    <property type="term" value="P:defense response to other organism"/>
    <property type="evidence" value="ECO:0007669"/>
    <property type="project" value="InterPro"/>
</dbReference>
<evidence type="ECO:0000313" key="5">
    <source>
        <dbReference type="Proteomes" id="UP001177003"/>
    </source>
</evidence>
<evidence type="ECO:0000313" key="4">
    <source>
        <dbReference type="EMBL" id="CAI9298580.1"/>
    </source>
</evidence>
<accession>A0AA35ZTG2</accession>
<evidence type="ECO:0000256" key="1">
    <source>
        <dbReference type="ARBA" id="ARBA00004370"/>
    </source>
</evidence>
<comment type="subcellular location">
    <subcellularLocation>
        <location evidence="1">Membrane</location>
    </subcellularLocation>
</comment>
<gene>
    <name evidence="4" type="ORF">LSALG_LOCUS37336</name>
</gene>
<name>A0AA35ZTG2_LACSI</name>
<dbReference type="Proteomes" id="UP001177003">
    <property type="component" value="Chromosome 8"/>
</dbReference>